<evidence type="ECO:0000256" key="13">
    <source>
        <dbReference type="ARBA" id="ARBA00023306"/>
    </source>
</evidence>
<evidence type="ECO:0000256" key="4">
    <source>
        <dbReference type="ARBA" id="ARBA00004752"/>
    </source>
</evidence>
<dbReference type="EC" id="1.3.1.98" evidence="16"/>
<feature type="active site" evidence="16">
    <location>
        <position position="162"/>
    </location>
</feature>
<dbReference type="InterPro" id="IPR006094">
    <property type="entry name" value="Oxid_FAD_bind_N"/>
</dbReference>
<dbReference type="GO" id="GO:0008360">
    <property type="term" value="P:regulation of cell shape"/>
    <property type="evidence" value="ECO:0007669"/>
    <property type="project" value="UniProtKB-KW"/>
</dbReference>
<keyword evidence="14 16" id="KW-0961">Cell wall biogenesis/degradation</keyword>
<dbReference type="Proteomes" id="UP000178302">
    <property type="component" value="Unassembled WGS sequence"/>
</dbReference>
<comment type="pathway">
    <text evidence="4 16">Cell wall biogenesis; peptidoglycan biosynthesis.</text>
</comment>
<keyword evidence="5 16" id="KW-0963">Cytoplasm</keyword>
<dbReference type="AlphaFoldDB" id="A0A1G2LQM5"/>
<dbReference type="Pfam" id="PF01565">
    <property type="entry name" value="FAD_binding_4"/>
    <property type="match status" value="1"/>
</dbReference>
<dbReference type="InterPro" id="IPR036318">
    <property type="entry name" value="FAD-bd_PCMH-like_sf"/>
</dbReference>
<evidence type="ECO:0000256" key="2">
    <source>
        <dbReference type="ARBA" id="ARBA00003921"/>
    </source>
</evidence>
<keyword evidence="9 16" id="KW-0521">NADP</keyword>
<evidence type="ECO:0000313" key="19">
    <source>
        <dbReference type="Proteomes" id="UP000178302"/>
    </source>
</evidence>
<protein>
    <recommendedName>
        <fullName evidence="16">UDP-N-acetylenolpyruvoylglucosamine reductase</fullName>
        <ecNumber evidence="16">1.3.1.98</ecNumber>
    </recommendedName>
    <alternativeName>
        <fullName evidence="16">UDP-N-acetylmuramate dehydrogenase</fullName>
    </alternativeName>
</protein>
<comment type="function">
    <text evidence="2 16">Cell wall formation.</text>
</comment>
<evidence type="ECO:0000256" key="16">
    <source>
        <dbReference type="HAMAP-Rule" id="MF_00037"/>
    </source>
</evidence>
<comment type="caution">
    <text evidence="18">The sequence shown here is derived from an EMBL/GenBank/DDBJ whole genome shotgun (WGS) entry which is preliminary data.</text>
</comment>
<name>A0A1G2LQM5_9BACT</name>
<comment type="similarity">
    <text evidence="16">Belongs to the MurB family.</text>
</comment>
<comment type="catalytic activity">
    <reaction evidence="15 16">
        <text>UDP-N-acetyl-alpha-D-muramate + NADP(+) = UDP-N-acetyl-3-O-(1-carboxyvinyl)-alpha-D-glucosamine + NADPH + H(+)</text>
        <dbReference type="Rhea" id="RHEA:12248"/>
        <dbReference type="ChEBI" id="CHEBI:15378"/>
        <dbReference type="ChEBI" id="CHEBI:57783"/>
        <dbReference type="ChEBI" id="CHEBI:58349"/>
        <dbReference type="ChEBI" id="CHEBI:68483"/>
        <dbReference type="ChEBI" id="CHEBI:70757"/>
        <dbReference type="EC" id="1.3.1.98"/>
    </reaction>
</comment>
<reference evidence="18 19" key="1">
    <citation type="journal article" date="2016" name="Nat. Commun.">
        <title>Thousands of microbial genomes shed light on interconnected biogeochemical processes in an aquifer system.</title>
        <authorList>
            <person name="Anantharaman K."/>
            <person name="Brown C.T."/>
            <person name="Hug L.A."/>
            <person name="Sharon I."/>
            <person name="Castelle C.J."/>
            <person name="Probst A.J."/>
            <person name="Thomas B.C."/>
            <person name="Singh A."/>
            <person name="Wilkins M.J."/>
            <person name="Karaoz U."/>
            <person name="Brodie E.L."/>
            <person name="Williams K.H."/>
            <person name="Hubbard S.S."/>
            <person name="Banfield J.F."/>
        </authorList>
    </citation>
    <scope>NUCLEOTIDE SEQUENCE [LARGE SCALE GENOMIC DNA]</scope>
</reference>
<organism evidence="18 19">
    <name type="scientific">Candidatus Tagabacteria bacterium RIFCSPLOWO2_01_FULL_39_11</name>
    <dbReference type="NCBI Taxonomy" id="1802295"/>
    <lineage>
        <taxon>Bacteria</taxon>
        <taxon>Candidatus Tagaibacteriota</taxon>
    </lineage>
</organism>
<keyword evidence="11 16" id="KW-0573">Peptidoglycan synthesis</keyword>
<dbReference type="InterPro" id="IPR016166">
    <property type="entry name" value="FAD-bd_PCMH"/>
</dbReference>
<dbReference type="Pfam" id="PF02873">
    <property type="entry name" value="MurB_C"/>
    <property type="match status" value="1"/>
</dbReference>
<evidence type="ECO:0000256" key="14">
    <source>
        <dbReference type="ARBA" id="ARBA00023316"/>
    </source>
</evidence>
<dbReference type="PANTHER" id="PTHR21071">
    <property type="entry name" value="UDP-N-ACETYLENOLPYRUVOYLGLUCOSAMINE REDUCTASE"/>
    <property type="match status" value="1"/>
</dbReference>
<dbReference type="SUPFAM" id="SSF56176">
    <property type="entry name" value="FAD-binding/transporter-associated domain-like"/>
    <property type="match status" value="1"/>
</dbReference>
<feature type="domain" description="FAD-binding PCMH-type" evidence="17">
    <location>
        <begin position="18"/>
        <end position="184"/>
    </location>
</feature>
<dbReference type="InterPro" id="IPR016169">
    <property type="entry name" value="FAD-bd_PCMH_sub2"/>
</dbReference>
<dbReference type="GO" id="GO:0005829">
    <property type="term" value="C:cytosol"/>
    <property type="evidence" value="ECO:0007669"/>
    <property type="project" value="TreeGrafter"/>
</dbReference>
<sequence>MNLNIQENVILAPFTTFKIGGPARFFSVSSSEDELIGLIKWAKEKKLPVFALGGGSNILVSDKGFDGLVIKIQNPKYEIKNLNIFTEAGVPFAKLIFESAKSELTGLEWGAGIPGTIGGATNGNAGAFGEDISASIEKARVFDVKDFSVKEFNNKMCGFQYRDSVFKKNPDLIILSLVLKLQKGNAGEINESIKDALKQRNESHGAGVKSAGCVFKNIPWGRKDIDKDYLTGALPDLKKYGHFPRFSAGFIIDSLGLRGKKLGDAMVLEKHANFIVNLEKAKAEHIIMLIGLIKERVDHKYGIKLEEEIQLVGFD</sequence>
<proteinExistence type="inferred from homology"/>
<comment type="subcellular location">
    <subcellularLocation>
        <location evidence="3 16">Cytoplasm</location>
    </subcellularLocation>
</comment>
<accession>A0A1G2LQM5</accession>
<dbReference type="InterPro" id="IPR011601">
    <property type="entry name" value="MurB_C"/>
</dbReference>
<dbReference type="GO" id="GO:0071555">
    <property type="term" value="P:cell wall organization"/>
    <property type="evidence" value="ECO:0007669"/>
    <property type="project" value="UniProtKB-KW"/>
</dbReference>
<feature type="active site" evidence="16">
    <location>
        <position position="308"/>
    </location>
</feature>
<dbReference type="PANTHER" id="PTHR21071:SF4">
    <property type="entry name" value="UDP-N-ACETYLENOLPYRUVOYLGLUCOSAMINE REDUCTASE"/>
    <property type="match status" value="1"/>
</dbReference>
<evidence type="ECO:0000259" key="17">
    <source>
        <dbReference type="PROSITE" id="PS51387"/>
    </source>
</evidence>
<keyword evidence="7 16" id="KW-0285">Flavoprotein</keyword>
<feature type="active site" description="Proton donor" evidence="16">
    <location>
        <position position="213"/>
    </location>
</feature>
<evidence type="ECO:0000256" key="10">
    <source>
        <dbReference type="ARBA" id="ARBA00022960"/>
    </source>
</evidence>
<dbReference type="GO" id="GO:0051301">
    <property type="term" value="P:cell division"/>
    <property type="evidence" value="ECO:0007669"/>
    <property type="project" value="UniProtKB-KW"/>
</dbReference>
<dbReference type="GO" id="GO:0009252">
    <property type="term" value="P:peptidoglycan biosynthetic process"/>
    <property type="evidence" value="ECO:0007669"/>
    <property type="project" value="UniProtKB-UniRule"/>
</dbReference>
<evidence type="ECO:0000256" key="7">
    <source>
        <dbReference type="ARBA" id="ARBA00022630"/>
    </source>
</evidence>
<dbReference type="InterPro" id="IPR016167">
    <property type="entry name" value="FAD-bd_PCMH_sub1"/>
</dbReference>
<keyword evidence="12 16" id="KW-0560">Oxidoreductase</keyword>
<evidence type="ECO:0000256" key="11">
    <source>
        <dbReference type="ARBA" id="ARBA00022984"/>
    </source>
</evidence>
<dbReference type="GO" id="GO:0071949">
    <property type="term" value="F:FAD binding"/>
    <property type="evidence" value="ECO:0007669"/>
    <property type="project" value="InterPro"/>
</dbReference>
<keyword evidence="10 16" id="KW-0133">Cell shape</keyword>
<comment type="cofactor">
    <cofactor evidence="1 16">
        <name>FAD</name>
        <dbReference type="ChEBI" id="CHEBI:57692"/>
    </cofactor>
</comment>
<keyword evidence="6 16" id="KW-0132">Cell division</keyword>
<evidence type="ECO:0000256" key="8">
    <source>
        <dbReference type="ARBA" id="ARBA00022827"/>
    </source>
</evidence>
<dbReference type="Gene3D" id="3.90.78.10">
    <property type="entry name" value="UDP-N-acetylenolpyruvoylglucosamine reductase, C-terminal domain"/>
    <property type="match status" value="1"/>
</dbReference>
<evidence type="ECO:0000256" key="12">
    <source>
        <dbReference type="ARBA" id="ARBA00023002"/>
    </source>
</evidence>
<dbReference type="PROSITE" id="PS51387">
    <property type="entry name" value="FAD_PCMH"/>
    <property type="match status" value="1"/>
</dbReference>
<keyword evidence="8 16" id="KW-0274">FAD</keyword>
<dbReference type="SUPFAM" id="SSF56194">
    <property type="entry name" value="Uridine diphospho-N-Acetylenolpyruvylglucosamine reductase, MurB, C-terminal domain"/>
    <property type="match status" value="1"/>
</dbReference>
<evidence type="ECO:0000256" key="15">
    <source>
        <dbReference type="ARBA" id="ARBA00048914"/>
    </source>
</evidence>
<dbReference type="UniPathway" id="UPA00219"/>
<dbReference type="InterPro" id="IPR003170">
    <property type="entry name" value="MurB"/>
</dbReference>
<gene>
    <name evidence="16" type="primary">murB</name>
    <name evidence="18" type="ORF">A2909_01360</name>
</gene>
<dbReference type="GO" id="GO:0008762">
    <property type="term" value="F:UDP-N-acetylmuramate dehydrogenase activity"/>
    <property type="evidence" value="ECO:0007669"/>
    <property type="project" value="UniProtKB-UniRule"/>
</dbReference>
<evidence type="ECO:0000256" key="1">
    <source>
        <dbReference type="ARBA" id="ARBA00001974"/>
    </source>
</evidence>
<evidence type="ECO:0000256" key="3">
    <source>
        <dbReference type="ARBA" id="ARBA00004496"/>
    </source>
</evidence>
<dbReference type="InterPro" id="IPR036635">
    <property type="entry name" value="MurB_C_sf"/>
</dbReference>
<evidence type="ECO:0000256" key="6">
    <source>
        <dbReference type="ARBA" id="ARBA00022618"/>
    </source>
</evidence>
<evidence type="ECO:0000256" key="5">
    <source>
        <dbReference type="ARBA" id="ARBA00022490"/>
    </source>
</evidence>
<dbReference type="Gene3D" id="3.30.465.10">
    <property type="match status" value="1"/>
</dbReference>
<dbReference type="EMBL" id="MHQZ01000042">
    <property type="protein sequence ID" value="OHA13101.1"/>
    <property type="molecule type" value="Genomic_DNA"/>
</dbReference>
<dbReference type="HAMAP" id="MF_00037">
    <property type="entry name" value="MurB"/>
    <property type="match status" value="1"/>
</dbReference>
<dbReference type="NCBIfam" id="TIGR00179">
    <property type="entry name" value="murB"/>
    <property type="match status" value="1"/>
</dbReference>
<keyword evidence="13 16" id="KW-0131">Cell cycle</keyword>
<evidence type="ECO:0000256" key="9">
    <source>
        <dbReference type="ARBA" id="ARBA00022857"/>
    </source>
</evidence>
<evidence type="ECO:0000313" key="18">
    <source>
        <dbReference type="EMBL" id="OHA13101.1"/>
    </source>
</evidence>
<dbReference type="Gene3D" id="3.30.43.10">
    <property type="entry name" value="Uridine Diphospho-n-acetylenolpyruvylglucosamine Reductase, domain 2"/>
    <property type="match status" value="1"/>
</dbReference>
<dbReference type="NCBIfam" id="NF010480">
    <property type="entry name" value="PRK13905.1"/>
    <property type="match status" value="1"/>
</dbReference>